<dbReference type="Proteomes" id="UP001266305">
    <property type="component" value="Unassembled WGS sequence"/>
</dbReference>
<evidence type="ECO:0000313" key="2">
    <source>
        <dbReference type="Proteomes" id="UP001266305"/>
    </source>
</evidence>
<dbReference type="EMBL" id="JASSZA010000018">
    <property type="protein sequence ID" value="KAK2089554.1"/>
    <property type="molecule type" value="Genomic_DNA"/>
</dbReference>
<name>A0ABQ9TXM2_SAGOE</name>
<protein>
    <submittedName>
        <fullName evidence="1">Uncharacterized protein</fullName>
    </submittedName>
</protein>
<keyword evidence="2" id="KW-1185">Reference proteome</keyword>
<evidence type="ECO:0000313" key="1">
    <source>
        <dbReference type="EMBL" id="KAK2089554.1"/>
    </source>
</evidence>
<accession>A0ABQ9TXM2</accession>
<feature type="non-terminal residue" evidence="1">
    <location>
        <position position="87"/>
    </location>
</feature>
<organism evidence="1 2">
    <name type="scientific">Saguinus oedipus</name>
    <name type="common">Cotton-top tamarin</name>
    <name type="synonym">Oedipomidas oedipus</name>
    <dbReference type="NCBI Taxonomy" id="9490"/>
    <lineage>
        <taxon>Eukaryota</taxon>
        <taxon>Metazoa</taxon>
        <taxon>Chordata</taxon>
        <taxon>Craniata</taxon>
        <taxon>Vertebrata</taxon>
        <taxon>Euteleostomi</taxon>
        <taxon>Mammalia</taxon>
        <taxon>Eutheria</taxon>
        <taxon>Euarchontoglires</taxon>
        <taxon>Primates</taxon>
        <taxon>Haplorrhini</taxon>
        <taxon>Platyrrhini</taxon>
        <taxon>Cebidae</taxon>
        <taxon>Callitrichinae</taxon>
        <taxon>Saguinus</taxon>
    </lineage>
</organism>
<sequence length="87" mass="10215">MGIKEAKLQGNSRVEVGLGWITGALEKKQEQEVWTMQKTKPQSQLWAVFISLLYHRMGKHLHHSEMHFNSTQSLLRLLHFRMVPQFT</sequence>
<reference evidence="1 2" key="1">
    <citation type="submission" date="2023-05" db="EMBL/GenBank/DDBJ databases">
        <title>B98-5 Cell Line De Novo Hybrid Assembly: An Optical Mapping Approach.</title>
        <authorList>
            <person name="Kananen K."/>
            <person name="Auerbach J.A."/>
            <person name="Kautto E."/>
            <person name="Blachly J.S."/>
        </authorList>
    </citation>
    <scope>NUCLEOTIDE SEQUENCE [LARGE SCALE GENOMIC DNA]</scope>
    <source>
        <strain evidence="1">B95-8</strain>
        <tissue evidence="1">Cell line</tissue>
    </source>
</reference>
<gene>
    <name evidence="1" type="ORF">P7K49_032220</name>
</gene>
<comment type="caution">
    <text evidence="1">The sequence shown here is derived from an EMBL/GenBank/DDBJ whole genome shotgun (WGS) entry which is preliminary data.</text>
</comment>
<proteinExistence type="predicted"/>